<accession>A0A0C2IZS6</accession>
<dbReference type="AlphaFoldDB" id="A0A0C2IZS6"/>
<evidence type="ECO:0000256" key="1">
    <source>
        <dbReference type="ARBA" id="ARBA00034736"/>
    </source>
</evidence>
<dbReference type="HOGENOM" id="CLU_024466_0_0_1"/>
<name>A0A0C2IZS6_9PEZI</name>
<organism evidence="3 4">
    <name type="scientific">Sporothrix brasiliensis 5110</name>
    <dbReference type="NCBI Taxonomy" id="1398154"/>
    <lineage>
        <taxon>Eukaryota</taxon>
        <taxon>Fungi</taxon>
        <taxon>Dikarya</taxon>
        <taxon>Ascomycota</taxon>
        <taxon>Pezizomycotina</taxon>
        <taxon>Sordariomycetes</taxon>
        <taxon>Sordariomycetidae</taxon>
        <taxon>Ophiostomatales</taxon>
        <taxon>Ophiostomataceae</taxon>
        <taxon>Sporothrix</taxon>
    </lineage>
</organism>
<feature type="compositionally biased region" description="Polar residues" evidence="2">
    <location>
        <begin position="18"/>
        <end position="33"/>
    </location>
</feature>
<evidence type="ECO:0000313" key="3">
    <source>
        <dbReference type="EMBL" id="KIH92245.1"/>
    </source>
</evidence>
<feature type="region of interest" description="Disordered" evidence="2">
    <location>
        <begin position="234"/>
        <end position="264"/>
    </location>
</feature>
<sequence>MSSNSPSFGGLRRAADQLQGSNLSSSKVLSPLSQHLPPSFTWSELARELAQPEDQDKPHYVLALRASLEADPSRIKPSGKDSAKDAVARRQICRFVARMLTPIDDATYDAELTPGEHTSGQRDQIARRCKSVADDGLAVLERVGLPLADETGHANEESDDTAEDDAQTLYTITALADAGQPWTTDTAAATASRLLTDRFADADSKKSEWIADGILKRYLRPLFARSRPATVTESGRKAAFASNTGGRSTSTAPRDTTTNRESHQAKPWKYVDMRAISVFAWAVHEADGALVRTNWPLFIPVLLALVEDADTPVRARGLRLLTEFVAVVPDGGGLLHSTGLDSVLADAVFPTLLFLPRLTPENESLQLLGPAYSALLSLAKAAGAGSNTSTAVANKGLPPNAAAILLDRILREGIYAGYFHASEHIHIVEELMRQAGRIVEAMGVYAVKHLKTHTKDLMPMYAAVLTDPFAMRYKPAVAAALDALQTTLTTCWPRLARTPWQEETLKMLMLCWLHVVEEEDGQGTKVNDKKETAGLKVQLVRAANTLLAIFKASGVDINAAVGPLVESENRLAVRLPAAIDVLLVLFIAGRADASRGREPARQAGGRGSTSNDGLVGRDDNLQILRVANVSFVVLGLLHRRIQRVLNHLRKRELGLACLVHGRLLCLLAGSGSNKRPPLATMVVSSVAAMLLLLRTWPRPYAKP</sequence>
<comment type="similarity">
    <text evidence="1">Belongs to the TTI2 family.</text>
</comment>
<evidence type="ECO:0000256" key="2">
    <source>
        <dbReference type="SAM" id="MobiDB-lite"/>
    </source>
</evidence>
<proteinExistence type="inferred from homology"/>
<evidence type="ECO:0000313" key="4">
    <source>
        <dbReference type="Proteomes" id="UP000031575"/>
    </source>
</evidence>
<reference evidence="3 4" key="1">
    <citation type="journal article" date="2014" name="BMC Genomics">
        <title>Comparative genomics of the major fungal agents of human and animal Sporotrichosis: Sporothrix schenckii and Sporothrix brasiliensis.</title>
        <authorList>
            <person name="Teixeira M.M."/>
            <person name="de Almeida L.G."/>
            <person name="Kubitschek-Barreira P."/>
            <person name="Alves F.L."/>
            <person name="Kioshima E.S."/>
            <person name="Abadio A.K."/>
            <person name="Fernandes L."/>
            <person name="Derengowski L.S."/>
            <person name="Ferreira K.S."/>
            <person name="Souza R.C."/>
            <person name="Ruiz J.C."/>
            <person name="de Andrade N.C."/>
            <person name="Paes H.C."/>
            <person name="Nicola A.M."/>
            <person name="Albuquerque P."/>
            <person name="Gerber A.L."/>
            <person name="Martins V.P."/>
            <person name="Peconick L.D."/>
            <person name="Neto A.V."/>
            <person name="Chaucanez C.B."/>
            <person name="Silva P.A."/>
            <person name="Cunha O.L."/>
            <person name="de Oliveira F.F."/>
            <person name="dos Santos T.C."/>
            <person name="Barros A.L."/>
            <person name="Soares M.A."/>
            <person name="de Oliveira L.M."/>
            <person name="Marini M.M."/>
            <person name="Villalobos-Duno H."/>
            <person name="Cunha M.M."/>
            <person name="de Hoog S."/>
            <person name="da Silveira J.F."/>
            <person name="Henrissat B."/>
            <person name="Nino-Vega G.A."/>
            <person name="Cisalpino P.S."/>
            <person name="Mora-Montes H.M."/>
            <person name="Almeida S.R."/>
            <person name="Stajich J.E."/>
            <person name="Lopes-Bezerra L.M."/>
            <person name="Vasconcelos A.T."/>
            <person name="Felipe M.S."/>
        </authorList>
    </citation>
    <scope>NUCLEOTIDE SEQUENCE [LARGE SCALE GENOMIC DNA]</scope>
    <source>
        <strain evidence="3 4">5110</strain>
    </source>
</reference>
<dbReference type="EMBL" id="AWTV01000006">
    <property type="protein sequence ID" value="KIH92245.1"/>
    <property type="molecule type" value="Genomic_DNA"/>
</dbReference>
<dbReference type="PANTHER" id="PTHR32226">
    <property type="entry name" value="TELO2-INTERACTING PROTEIN 2"/>
    <property type="match status" value="1"/>
</dbReference>
<dbReference type="PANTHER" id="PTHR32226:SF2">
    <property type="entry name" value="TELO2-INTERACTING PROTEIN 2"/>
    <property type="match status" value="1"/>
</dbReference>
<dbReference type="InterPro" id="IPR018870">
    <property type="entry name" value="Tti2"/>
</dbReference>
<dbReference type="GO" id="GO:0005829">
    <property type="term" value="C:cytosol"/>
    <property type="evidence" value="ECO:0007669"/>
    <property type="project" value="TreeGrafter"/>
</dbReference>
<dbReference type="Pfam" id="PF10521">
    <property type="entry name" value="Tti2"/>
    <property type="match status" value="1"/>
</dbReference>
<dbReference type="GO" id="GO:0110078">
    <property type="term" value="C:TTT Hsp90 cochaperone complex"/>
    <property type="evidence" value="ECO:0007669"/>
    <property type="project" value="InterPro"/>
</dbReference>
<gene>
    <name evidence="3" type="ORF">SPBR_02354</name>
</gene>
<keyword evidence="4" id="KW-1185">Reference proteome</keyword>
<comment type="caution">
    <text evidence="3">The sequence shown here is derived from an EMBL/GenBank/DDBJ whole genome shotgun (WGS) entry which is preliminary data.</text>
</comment>
<dbReference type="OrthoDB" id="6417021at2759"/>
<protein>
    <submittedName>
        <fullName evidence="3">Uncharacterized protein</fullName>
    </submittedName>
</protein>
<dbReference type="GeneID" id="63675578"/>
<feature type="region of interest" description="Disordered" evidence="2">
    <location>
        <begin position="1"/>
        <end position="34"/>
    </location>
</feature>
<dbReference type="Proteomes" id="UP000031575">
    <property type="component" value="Unassembled WGS sequence"/>
</dbReference>
<dbReference type="RefSeq" id="XP_040620255.1">
    <property type="nucleotide sequence ID" value="XM_040760657.1"/>
</dbReference>
<dbReference type="VEuPathDB" id="FungiDB:SPBR_02354"/>
<dbReference type="GO" id="GO:0005634">
    <property type="term" value="C:nucleus"/>
    <property type="evidence" value="ECO:0007669"/>
    <property type="project" value="TreeGrafter"/>
</dbReference>
<feature type="compositionally biased region" description="Polar residues" evidence="2">
    <location>
        <begin position="241"/>
        <end position="256"/>
    </location>
</feature>